<protein>
    <recommendedName>
        <fullName evidence="4">CCHC-type domain-containing protein</fullName>
    </recommendedName>
</protein>
<dbReference type="EMBL" id="SDMP01000002">
    <property type="protein sequence ID" value="RYR74372.1"/>
    <property type="molecule type" value="Genomic_DNA"/>
</dbReference>
<dbReference type="GO" id="GO:0008270">
    <property type="term" value="F:zinc ion binding"/>
    <property type="evidence" value="ECO:0007669"/>
    <property type="project" value="InterPro"/>
</dbReference>
<dbReference type="STRING" id="3818.A0A445EFT1"/>
<feature type="compositionally biased region" description="Basic and acidic residues" evidence="1">
    <location>
        <begin position="303"/>
        <end position="312"/>
    </location>
</feature>
<dbReference type="AlphaFoldDB" id="A0A445EFT1"/>
<feature type="region of interest" description="Disordered" evidence="1">
    <location>
        <begin position="123"/>
        <end position="382"/>
    </location>
</feature>
<reference evidence="2 3" key="1">
    <citation type="submission" date="2019-01" db="EMBL/GenBank/DDBJ databases">
        <title>Sequencing of cultivated peanut Arachis hypogaea provides insights into genome evolution and oil improvement.</title>
        <authorList>
            <person name="Chen X."/>
        </authorList>
    </citation>
    <scope>NUCLEOTIDE SEQUENCE [LARGE SCALE GENOMIC DNA]</scope>
    <source>
        <strain evidence="3">cv. Fuhuasheng</strain>
        <tissue evidence="2">Leaves</tissue>
    </source>
</reference>
<dbReference type="Proteomes" id="UP000289738">
    <property type="component" value="Chromosome A02"/>
</dbReference>
<evidence type="ECO:0000313" key="2">
    <source>
        <dbReference type="EMBL" id="RYR74372.1"/>
    </source>
</evidence>
<feature type="region of interest" description="Disordered" evidence="1">
    <location>
        <begin position="453"/>
        <end position="492"/>
    </location>
</feature>
<feature type="compositionally biased region" description="Acidic residues" evidence="1">
    <location>
        <begin position="258"/>
        <end position="273"/>
    </location>
</feature>
<accession>A0A445EFT1</accession>
<feature type="compositionally biased region" description="Basic residues" evidence="1">
    <location>
        <begin position="469"/>
        <end position="479"/>
    </location>
</feature>
<dbReference type="InterPro" id="IPR036875">
    <property type="entry name" value="Znf_CCHC_sf"/>
</dbReference>
<evidence type="ECO:0000313" key="3">
    <source>
        <dbReference type="Proteomes" id="UP000289738"/>
    </source>
</evidence>
<name>A0A445EFT1_ARAHY</name>
<feature type="compositionally biased region" description="Acidic residues" evidence="1">
    <location>
        <begin position="326"/>
        <end position="353"/>
    </location>
</feature>
<feature type="compositionally biased region" description="Polar residues" evidence="1">
    <location>
        <begin position="211"/>
        <end position="233"/>
    </location>
</feature>
<feature type="compositionally biased region" description="Pro residues" evidence="1">
    <location>
        <begin position="458"/>
        <end position="467"/>
    </location>
</feature>
<proteinExistence type="predicted"/>
<feature type="compositionally biased region" description="Basic and acidic residues" evidence="1">
    <location>
        <begin position="356"/>
        <end position="368"/>
    </location>
</feature>
<feature type="compositionally biased region" description="Polar residues" evidence="1">
    <location>
        <begin position="123"/>
        <end position="160"/>
    </location>
</feature>
<feature type="region of interest" description="Disordered" evidence="1">
    <location>
        <begin position="540"/>
        <end position="565"/>
    </location>
</feature>
<dbReference type="SUPFAM" id="SSF57756">
    <property type="entry name" value="Retrovirus zinc finger-like domains"/>
    <property type="match status" value="1"/>
</dbReference>
<evidence type="ECO:0008006" key="4">
    <source>
        <dbReference type="Google" id="ProtNLM"/>
    </source>
</evidence>
<dbReference type="GO" id="GO:0003676">
    <property type="term" value="F:nucleic acid binding"/>
    <property type="evidence" value="ECO:0007669"/>
    <property type="project" value="InterPro"/>
</dbReference>
<keyword evidence="3" id="KW-1185">Reference proteome</keyword>
<evidence type="ECO:0000256" key="1">
    <source>
        <dbReference type="SAM" id="MobiDB-lite"/>
    </source>
</evidence>
<comment type="caution">
    <text evidence="2">The sequence shown here is derived from an EMBL/GenBank/DDBJ whole genome shotgun (WGS) entry which is preliminary data.</text>
</comment>
<organism evidence="2 3">
    <name type="scientific">Arachis hypogaea</name>
    <name type="common">Peanut</name>
    <dbReference type="NCBI Taxonomy" id="3818"/>
    <lineage>
        <taxon>Eukaryota</taxon>
        <taxon>Viridiplantae</taxon>
        <taxon>Streptophyta</taxon>
        <taxon>Embryophyta</taxon>
        <taxon>Tracheophyta</taxon>
        <taxon>Spermatophyta</taxon>
        <taxon>Magnoliopsida</taxon>
        <taxon>eudicotyledons</taxon>
        <taxon>Gunneridae</taxon>
        <taxon>Pentapetalae</taxon>
        <taxon>rosids</taxon>
        <taxon>fabids</taxon>
        <taxon>Fabales</taxon>
        <taxon>Fabaceae</taxon>
        <taxon>Papilionoideae</taxon>
        <taxon>50 kb inversion clade</taxon>
        <taxon>dalbergioids sensu lato</taxon>
        <taxon>Dalbergieae</taxon>
        <taxon>Pterocarpus clade</taxon>
        <taxon>Arachis</taxon>
    </lineage>
</organism>
<sequence length="652" mass="72239">MNRRRFVEIVDSKRYRVESPSSITSIFTFGSKFGAAVGTEKSGHQRLAALIVEEASLTMEGPPMTFVFHHGGLFKKNEEGDMDCRRNHNLINIYLEHCISQPCIIEEIEDEVVNVEAEGLKQGNCSSQPVKKTTTIGPQSQKQTSHPNRTTSQPKSQPNPTMKPISEPNQPKVKPMSQPNKAAHQPNKTTSQPKKTAAQPMKPVPQEKKTSYQAKSVPPQSNSSSEAGNNSQGAKDKQNSIGCRVTRSGRQVKKAPLQEDDTDSHDSYESTEDELYRPPKVVGDNLYSSESDTDSGKGKRSAKRDSRSEVKEKHKPPKKRLADKEIDTDDSNYEGSEDEESSESDLDDSDAASDADSWHSEDSDKVLESDEESPAVYPQFNEKTKFGELKFEVSMKTPNHEAPRGMPCMHAISAIQDKNDKRVEDYCHHWLKMEAYRKTYCFNVNPVKGQDLWEKTPHPAPVPPPFKAKPGRPTKKRRRDKEEQPTGSKTKMKRKYNPIRCMYCSEIGHNKRSCAKKKATEAEEHARQLQLQLALVAPAAEGAAPEATTVPAEPTPAPSPTQTPTVIDISQCDSIPPTQETQQEQVAGRPSKLKVIKGKARVQSSPKATVAAPVAISAETIKGTSSATAKKLADFMTFVPTPAFKPPRKTDK</sequence>
<feature type="compositionally biased region" description="Low complexity" evidence="1">
    <location>
        <begin position="540"/>
        <end position="552"/>
    </location>
</feature>
<gene>
    <name evidence="2" type="ORF">Ahy_A02g009059</name>
</gene>